<evidence type="ECO:0000256" key="10">
    <source>
        <dbReference type="HAMAP-Rule" id="MF_00121"/>
    </source>
</evidence>
<evidence type="ECO:0000256" key="2">
    <source>
        <dbReference type="ARBA" id="ARBA00011123"/>
    </source>
</evidence>
<evidence type="ECO:0000256" key="1">
    <source>
        <dbReference type="ARBA" id="ARBA00005306"/>
    </source>
</evidence>
<dbReference type="OrthoDB" id="9804078at2"/>
<dbReference type="InterPro" id="IPR014746">
    <property type="entry name" value="Gln_synth/guanido_kin_cat_dom"/>
</dbReference>
<dbReference type="NCBIfam" id="NF004012">
    <property type="entry name" value="PRK05477.1-2"/>
    <property type="match status" value="1"/>
</dbReference>
<dbReference type="GO" id="GO:0016740">
    <property type="term" value="F:transferase activity"/>
    <property type="evidence" value="ECO:0007669"/>
    <property type="project" value="UniProtKB-KW"/>
</dbReference>
<name>D1CFL5_THET1</name>
<dbReference type="InterPro" id="IPR023168">
    <property type="entry name" value="GatB_Yqey_C_2"/>
</dbReference>
<dbReference type="Pfam" id="PF02934">
    <property type="entry name" value="GatB_N"/>
    <property type="match status" value="1"/>
</dbReference>
<dbReference type="InterPro" id="IPR017959">
    <property type="entry name" value="Asn/Gln-tRNA_amidoTrfase_suB/E"/>
</dbReference>
<organism evidence="12 13">
    <name type="scientific">Thermobaculum terrenum (strain ATCC BAA-798 / CCMEE 7001 / YNP1)</name>
    <dbReference type="NCBI Taxonomy" id="525904"/>
    <lineage>
        <taxon>Bacteria</taxon>
        <taxon>Bacillati</taxon>
        <taxon>Chloroflexota</taxon>
        <taxon>Chloroflexia</taxon>
        <taxon>Candidatus Thermobaculales</taxon>
        <taxon>Candidatus Thermobaculaceae</taxon>
        <taxon>Thermobaculum</taxon>
    </lineage>
</organism>
<keyword evidence="12" id="KW-0808">Transferase</keyword>
<evidence type="ECO:0000256" key="8">
    <source>
        <dbReference type="ARBA" id="ARBA00047380"/>
    </source>
</evidence>
<comment type="subunit">
    <text evidence="2 10">Heterotrimer of A, B and C subunits.</text>
</comment>
<evidence type="ECO:0000313" key="12">
    <source>
        <dbReference type="EMBL" id="ACZ41721.1"/>
    </source>
</evidence>
<dbReference type="eggNOG" id="COG0064">
    <property type="taxonomic scope" value="Bacteria"/>
</dbReference>
<dbReference type="GO" id="GO:0005524">
    <property type="term" value="F:ATP binding"/>
    <property type="evidence" value="ECO:0007669"/>
    <property type="project" value="UniProtKB-KW"/>
</dbReference>
<comment type="function">
    <text evidence="7 10">Allows the formation of correctly charged Asn-tRNA(Asn) or Gln-tRNA(Gln) through the transamidation of misacylated Asp-tRNA(Asn) or Glu-tRNA(Gln) in organisms which lack either or both of asparaginyl-tRNA or glutaminyl-tRNA synthetases. The reaction takes place in the presence of glutamine and ATP through an activated phospho-Asp-tRNA(Asn) or phospho-Glu-tRNA(Gln).</text>
</comment>
<comment type="similarity">
    <text evidence="1 10">Belongs to the GatB/GatE family. GatB subfamily.</text>
</comment>
<accession>D1CFL5</accession>
<dbReference type="InterPro" id="IPR006075">
    <property type="entry name" value="Asn/Gln-tRNA_Trfase_suB/E_cat"/>
</dbReference>
<evidence type="ECO:0000256" key="6">
    <source>
        <dbReference type="ARBA" id="ARBA00022917"/>
    </source>
</evidence>
<dbReference type="SUPFAM" id="SSF89095">
    <property type="entry name" value="GatB/YqeY motif"/>
    <property type="match status" value="1"/>
</dbReference>
<keyword evidence="13" id="KW-1185">Reference proteome</keyword>
<dbReference type="GO" id="GO:0050566">
    <property type="term" value="F:asparaginyl-tRNA synthase (glutamine-hydrolyzing) activity"/>
    <property type="evidence" value="ECO:0007669"/>
    <property type="project" value="RHEA"/>
</dbReference>
<dbReference type="GO" id="GO:0006412">
    <property type="term" value="P:translation"/>
    <property type="evidence" value="ECO:0007669"/>
    <property type="project" value="UniProtKB-UniRule"/>
</dbReference>
<evidence type="ECO:0000259" key="11">
    <source>
        <dbReference type="SMART" id="SM00845"/>
    </source>
</evidence>
<evidence type="ECO:0000256" key="7">
    <source>
        <dbReference type="ARBA" id="ARBA00024799"/>
    </source>
</evidence>
<dbReference type="AlphaFoldDB" id="D1CFL5"/>
<evidence type="ECO:0000256" key="5">
    <source>
        <dbReference type="ARBA" id="ARBA00022840"/>
    </source>
</evidence>
<dbReference type="HOGENOM" id="CLU_019240_0_0_0"/>
<dbReference type="EMBL" id="CP001825">
    <property type="protein sequence ID" value="ACZ41721.1"/>
    <property type="molecule type" value="Genomic_DNA"/>
</dbReference>
<dbReference type="SMART" id="SM00845">
    <property type="entry name" value="GatB_Yqey"/>
    <property type="match status" value="1"/>
</dbReference>
<dbReference type="InterPro" id="IPR018027">
    <property type="entry name" value="Asn/Gln_amidotransferase"/>
</dbReference>
<keyword evidence="4 10" id="KW-0547">Nucleotide-binding</keyword>
<evidence type="ECO:0000256" key="9">
    <source>
        <dbReference type="ARBA" id="ARBA00047913"/>
    </source>
</evidence>
<dbReference type="PROSITE" id="PS01234">
    <property type="entry name" value="GATB"/>
    <property type="match status" value="1"/>
</dbReference>
<evidence type="ECO:0000256" key="3">
    <source>
        <dbReference type="ARBA" id="ARBA00022598"/>
    </source>
</evidence>
<protein>
    <recommendedName>
        <fullName evidence="10">Aspartyl/glutamyl-tRNA(Asn/Gln) amidotransferase subunit B</fullName>
        <shortName evidence="10">Asp/Glu-ADT subunit B</shortName>
        <ecNumber evidence="10">6.3.5.-</ecNumber>
    </recommendedName>
</protein>
<dbReference type="FunFam" id="1.10.10.410:FF:000001">
    <property type="entry name" value="Aspartyl/glutamyl-tRNA(Asn/Gln) amidotransferase subunit B"/>
    <property type="match status" value="1"/>
</dbReference>
<dbReference type="PANTHER" id="PTHR11659:SF4">
    <property type="entry name" value="ASPARTYL_GLUTAMYL-TRNA(GLN) AMIDOTRANSFERASE SUBUNIT B_E CATALYTIC DOMAIN-CONTAINING PROTEIN"/>
    <property type="match status" value="1"/>
</dbReference>
<sequence>MEYEAVIGLEVHAQLLTKTKMFCRDLADYSGAAPNSHICPVCAGFPGVLPVINEAAVELALRVGLALNCNIAPISRFDRKHYPYPDLPKGYQISQYNLPLATDGYVELESGKRVGIIRVHMEEDTGRLLHRRSPEGEVYTLVDLNRAGVPLLEIVTKPDLRSGTEAREFVSKLRQILRYIDANSGNMEEGALRVDANVSVRPKGETYLGPKVEIKNMNSFRAVERALDYEISRQIEVVSKGGVVERETRGWDEAEGVTLPQRTKEMEHDYRYFPEPDLPPLTISKERISRTRELMPELPDERRRRFVSQYEIAESDARVLTSSKEVANYFEAVVEKVPSSVGAKGVANWIVNTLFGILQKDGKDITETNVTPDYLAELLVLLQEGKINTTTARSILEEVHASGKSPQAIVEERGLSVIADSDQITSIVIKVIDNNPQAVADYLKGKKQAIGFLLGQVMKETKGRASPDVVREVLTKELAQRSA</sequence>
<dbReference type="PANTHER" id="PTHR11659">
    <property type="entry name" value="GLUTAMYL-TRNA GLN AMIDOTRANSFERASE SUBUNIT B MITOCHONDRIAL AND PROKARYOTIC PET112-RELATED"/>
    <property type="match status" value="1"/>
</dbReference>
<dbReference type="Gene3D" id="1.10.150.380">
    <property type="entry name" value="GatB domain, N-terminal subdomain"/>
    <property type="match status" value="1"/>
</dbReference>
<gene>
    <name evidence="10" type="primary">gatB</name>
    <name evidence="12" type="ordered locus">Tter_0804</name>
</gene>
<feature type="domain" description="Asn/Gln amidotransferase" evidence="11">
    <location>
        <begin position="328"/>
        <end position="478"/>
    </location>
</feature>
<dbReference type="GO" id="GO:0050567">
    <property type="term" value="F:glutaminyl-tRNA synthase (glutamine-hydrolyzing) activity"/>
    <property type="evidence" value="ECO:0007669"/>
    <property type="project" value="UniProtKB-UniRule"/>
</dbReference>
<dbReference type="NCBIfam" id="TIGR00133">
    <property type="entry name" value="gatB"/>
    <property type="match status" value="1"/>
</dbReference>
<dbReference type="InterPro" id="IPR042114">
    <property type="entry name" value="GatB_C_1"/>
</dbReference>
<dbReference type="EC" id="6.3.5.-" evidence="10"/>
<keyword evidence="3 10" id="KW-0436">Ligase</keyword>
<dbReference type="InterPro" id="IPR017958">
    <property type="entry name" value="Gln-tRNA_amidoTrfase_suB_CS"/>
</dbReference>
<reference evidence="13" key="1">
    <citation type="journal article" date="2010" name="Stand. Genomic Sci.">
        <title>Complete genome sequence of 'Thermobaculum terrenum' type strain (YNP1).</title>
        <authorList>
            <person name="Kiss H."/>
            <person name="Cleland D."/>
            <person name="Lapidus A."/>
            <person name="Lucas S."/>
            <person name="Glavina Del Rio T."/>
            <person name="Nolan M."/>
            <person name="Tice H."/>
            <person name="Han C."/>
            <person name="Goodwin L."/>
            <person name="Pitluck S."/>
            <person name="Liolios K."/>
            <person name="Ivanova N."/>
            <person name="Mavromatis K."/>
            <person name="Ovchinnikova G."/>
            <person name="Pati A."/>
            <person name="Chen A."/>
            <person name="Palaniappan K."/>
            <person name="Land M."/>
            <person name="Hauser L."/>
            <person name="Chang Y."/>
            <person name="Jeffries C."/>
            <person name="Lu M."/>
            <person name="Brettin T."/>
            <person name="Detter J."/>
            <person name="Goker M."/>
            <person name="Tindall B."/>
            <person name="Beck B."/>
            <person name="McDermott T."/>
            <person name="Woyke T."/>
            <person name="Bristow J."/>
            <person name="Eisen J."/>
            <person name="Markowitz V."/>
            <person name="Hugenholtz P."/>
            <person name="Kyrpides N."/>
            <person name="Klenk H."/>
            <person name="Cheng J."/>
        </authorList>
    </citation>
    <scope>NUCLEOTIDE SEQUENCE [LARGE SCALE GENOMIC DNA]</scope>
    <source>
        <strain evidence="13">ATCC BAA-798 / YNP1</strain>
    </source>
</reference>
<dbReference type="RefSeq" id="WP_012874756.1">
    <property type="nucleotide sequence ID" value="NC_013525.1"/>
</dbReference>
<evidence type="ECO:0000313" key="13">
    <source>
        <dbReference type="Proteomes" id="UP000000323"/>
    </source>
</evidence>
<evidence type="ECO:0000256" key="4">
    <source>
        <dbReference type="ARBA" id="ARBA00022741"/>
    </source>
</evidence>
<dbReference type="InterPro" id="IPR003789">
    <property type="entry name" value="Asn/Gln_tRNA_amidoTrase-B-like"/>
</dbReference>
<dbReference type="KEGG" id="ttr:Tter_0804"/>
<dbReference type="InterPro" id="IPR004413">
    <property type="entry name" value="GatB"/>
</dbReference>
<proteinExistence type="inferred from homology"/>
<dbReference type="Proteomes" id="UP000000323">
    <property type="component" value="Chromosome 1"/>
</dbReference>
<dbReference type="Gene3D" id="1.10.10.410">
    <property type="match status" value="1"/>
</dbReference>
<dbReference type="STRING" id="525904.Tter_0804"/>
<dbReference type="SUPFAM" id="SSF55931">
    <property type="entry name" value="Glutamine synthetase/guanido kinase"/>
    <property type="match status" value="1"/>
</dbReference>
<comment type="catalytic activity">
    <reaction evidence="8 10">
        <text>L-aspartyl-tRNA(Asn) + L-glutamine + ATP + H2O = L-asparaginyl-tRNA(Asn) + L-glutamate + ADP + phosphate + 2 H(+)</text>
        <dbReference type="Rhea" id="RHEA:14513"/>
        <dbReference type="Rhea" id="RHEA-COMP:9674"/>
        <dbReference type="Rhea" id="RHEA-COMP:9677"/>
        <dbReference type="ChEBI" id="CHEBI:15377"/>
        <dbReference type="ChEBI" id="CHEBI:15378"/>
        <dbReference type="ChEBI" id="CHEBI:29985"/>
        <dbReference type="ChEBI" id="CHEBI:30616"/>
        <dbReference type="ChEBI" id="CHEBI:43474"/>
        <dbReference type="ChEBI" id="CHEBI:58359"/>
        <dbReference type="ChEBI" id="CHEBI:78515"/>
        <dbReference type="ChEBI" id="CHEBI:78516"/>
        <dbReference type="ChEBI" id="CHEBI:456216"/>
    </reaction>
</comment>
<dbReference type="HAMAP" id="MF_00121">
    <property type="entry name" value="GatB"/>
    <property type="match status" value="1"/>
</dbReference>
<dbReference type="FunFam" id="1.10.150.380:FF:000001">
    <property type="entry name" value="Aspartyl/glutamyl-tRNA(Asn/Gln) amidotransferase subunit B"/>
    <property type="match status" value="1"/>
</dbReference>
<keyword evidence="5 10" id="KW-0067">ATP-binding</keyword>
<dbReference type="NCBIfam" id="NF004014">
    <property type="entry name" value="PRK05477.1-4"/>
    <property type="match status" value="1"/>
</dbReference>
<dbReference type="Pfam" id="PF02637">
    <property type="entry name" value="GatB_Yqey"/>
    <property type="match status" value="1"/>
</dbReference>
<comment type="catalytic activity">
    <reaction evidence="9 10">
        <text>L-glutamyl-tRNA(Gln) + L-glutamine + ATP + H2O = L-glutaminyl-tRNA(Gln) + L-glutamate + ADP + phosphate + H(+)</text>
        <dbReference type="Rhea" id="RHEA:17521"/>
        <dbReference type="Rhea" id="RHEA-COMP:9681"/>
        <dbReference type="Rhea" id="RHEA-COMP:9684"/>
        <dbReference type="ChEBI" id="CHEBI:15377"/>
        <dbReference type="ChEBI" id="CHEBI:15378"/>
        <dbReference type="ChEBI" id="CHEBI:29985"/>
        <dbReference type="ChEBI" id="CHEBI:30616"/>
        <dbReference type="ChEBI" id="CHEBI:43474"/>
        <dbReference type="ChEBI" id="CHEBI:58359"/>
        <dbReference type="ChEBI" id="CHEBI:78520"/>
        <dbReference type="ChEBI" id="CHEBI:78521"/>
        <dbReference type="ChEBI" id="CHEBI:456216"/>
    </reaction>
</comment>
<keyword evidence="6 10" id="KW-0648">Protein biosynthesis</keyword>